<dbReference type="EMBL" id="JBHFFA010000004">
    <property type="protein sequence ID" value="KAL2631441.1"/>
    <property type="molecule type" value="Genomic_DNA"/>
</dbReference>
<evidence type="ECO:0000313" key="1">
    <source>
        <dbReference type="EMBL" id="KAL2631441.1"/>
    </source>
</evidence>
<organism evidence="1 2">
    <name type="scientific">Riccia fluitans</name>
    <dbReference type="NCBI Taxonomy" id="41844"/>
    <lineage>
        <taxon>Eukaryota</taxon>
        <taxon>Viridiplantae</taxon>
        <taxon>Streptophyta</taxon>
        <taxon>Embryophyta</taxon>
        <taxon>Marchantiophyta</taxon>
        <taxon>Marchantiopsida</taxon>
        <taxon>Marchantiidae</taxon>
        <taxon>Marchantiales</taxon>
        <taxon>Ricciaceae</taxon>
        <taxon>Riccia</taxon>
    </lineage>
</organism>
<gene>
    <name evidence="1" type="ORF">R1flu_016127</name>
</gene>
<accession>A0ABD1YKY0</accession>
<comment type="caution">
    <text evidence="1">The sequence shown here is derived from an EMBL/GenBank/DDBJ whole genome shotgun (WGS) entry which is preliminary data.</text>
</comment>
<evidence type="ECO:0000313" key="2">
    <source>
        <dbReference type="Proteomes" id="UP001605036"/>
    </source>
</evidence>
<proteinExistence type="predicted"/>
<dbReference type="AlphaFoldDB" id="A0ABD1YKY0"/>
<keyword evidence="2" id="KW-1185">Reference proteome</keyword>
<name>A0ABD1YKY0_9MARC</name>
<dbReference type="Proteomes" id="UP001605036">
    <property type="component" value="Unassembled WGS sequence"/>
</dbReference>
<sequence>MRSSAHIWCKISETSDHSHYVSEEAKRIGAKVIVDGLEKLFEQSGDCNYEMGFGAPLFSWKREEGVIAPYTLAKPAPGLPGNNYARGDCDICVKGRANWDIPQM</sequence>
<protein>
    <submittedName>
        <fullName evidence="1">Uncharacterized protein</fullName>
    </submittedName>
</protein>
<reference evidence="1 2" key="1">
    <citation type="submission" date="2024-09" db="EMBL/GenBank/DDBJ databases">
        <title>Chromosome-scale assembly of Riccia fluitans.</title>
        <authorList>
            <person name="Paukszto L."/>
            <person name="Sawicki J."/>
            <person name="Karawczyk K."/>
            <person name="Piernik-Szablinska J."/>
            <person name="Szczecinska M."/>
            <person name="Mazdziarz M."/>
        </authorList>
    </citation>
    <scope>NUCLEOTIDE SEQUENCE [LARGE SCALE GENOMIC DNA]</scope>
    <source>
        <strain evidence="1">Rf_01</strain>
        <tissue evidence="1">Aerial parts of the thallus</tissue>
    </source>
</reference>